<gene>
    <name evidence="1" type="ORF">UFOPK3773_00493</name>
</gene>
<dbReference type="Pfam" id="PF01501">
    <property type="entry name" value="Glyco_transf_8"/>
    <property type="match status" value="1"/>
</dbReference>
<dbReference type="GO" id="GO:0016757">
    <property type="term" value="F:glycosyltransferase activity"/>
    <property type="evidence" value="ECO:0007669"/>
    <property type="project" value="InterPro"/>
</dbReference>
<protein>
    <submittedName>
        <fullName evidence="1">Unannotated protein</fullName>
    </submittedName>
</protein>
<dbReference type="AlphaFoldDB" id="A0A6J7IY90"/>
<dbReference type="EMBL" id="CAFBNF010000034">
    <property type="protein sequence ID" value="CAB4935302.1"/>
    <property type="molecule type" value="Genomic_DNA"/>
</dbReference>
<evidence type="ECO:0000313" key="1">
    <source>
        <dbReference type="EMBL" id="CAB4935302.1"/>
    </source>
</evidence>
<accession>A0A6J7IY90</accession>
<dbReference type="Gene3D" id="3.90.550.10">
    <property type="entry name" value="Spore Coat Polysaccharide Biosynthesis Protein SpsA, Chain A"/>
    <property type="match status" value="1"/>
</dbReference>
<dbReference type="InterPro" id="IPR029044">
    <property type="entry name" value="Nucleotide-diphossugar_trans"/>
</dbReference>
<proteinExistence type="predicted"/>
<reference evidence="1" key="1">
    <citation type="submission" date="2020-05" db="EMBL/GenBank/DDBJ databases">
        <authorList>
            <person name="Chiriac C."/>
            <person name="Salcher M."/>
            <person name="Ghai R."/>
            <person name="Kavagutti S V."/>
        </authorList>
    </citation>
    <scope>NUCLEOTIDE SEQUENCE</scope>
</reference>
<name>A0A6J7IY90_9ZZZZ</name>
<organism evidence="1">
    <name type="scientific">freshwater metagenome</name>
    <dbReference type="NCBI Taxonomy" id="449393"/>
    <lineage>
        <taxon>unclassified sequences</taxon>
        <taxon>metagenomes</taxon>
        <taxon>ecological metagenomes</taxon>
    </lineage>
</organism>
<sequence length="288" mass="31087">MIGELRLFVTPTYVAGAVATLSSFHRHNPWFSGSVTVYAKASEGESVAAALAAIGGVTVSEISEDLTVATETADGSHPGWHSNHLLCLATFADPSTDDVLIMDADLLFTGSVESLQHLPGEFVACPDRAVYLGLATDRETNEFVSRDAGSSAIARTFNSGLMRVSPPCLGPGMLQRILALVTDDVIAPVLRPQNDQFILNRIFEDAWTDAGPEFNYLLRCPEAIVESTGCRLGDARVLHFNVGQRPWDTNSLTTVTDPRLASASALWLRAYADCIEAAPLRVMHQAQR</sequence>
<dbReference type="InterPro" id="IPR002495">
    <property type="entry name" value="Glyco_trans_8"/>
</dbReference>
<dbReference type="SUPFAM" id="SSF53448">
    <property type="entry name" value="Nucleotide-diphospho-sugar transferases"/>
    <property type="match status" value="1"/>
</dbReference>